<evidence type="ECO:0000313" key="3">
    <source>
        <dbReference type="Proteomes" id="UP000077755"/>
    </source>
</evidence>
<keyword evidence="3" id="KW-1185">Reference proteome</keyword>
<dbReference type="Proteomes" id="UP000077755">
    <property type="component" value="Chromosome 9"/>
</dbReference>
<proteinExistence type="predicted"/>
<dbReference type="KEGG" id="dcr:108201202"/>
<dbReference type="PANTHER" id="PTHR35486">
    <property type="entry name" value="EXPRESSED PROTEIN"/>
    <property type="match status" value="1"/>
</dbReference>
<gene>
    <name evidence="2" type="ORF">DCAR_0934010</name>
</gene>
<dbReference type="PANTHER" id="PTHR35486:SF1">
    <property type="entry name" value="OS02G0689500 PROTEIN"/>
    <property type="match status" value="1"/>
</dbReference>
<dbReference type="OrthoDB" id="688025at2759"/>
<feature type="compositionally biased region" description="Polar residues" evidence="1">
    <location>
        <begin position="172"/>
        <end position="186"/>
    </location>
</feature>
<evidence type="ECO:0000256" key="1">
    <source>
        <dbReference type="SAM" id="MobiDB-lite"/>
    </source>
</evidence>
<sequence length="263" mass="29034">MKCNKHFATDLTSIDGVCSTCLTERLIIVIEAQTRANLESKLAGKSDRTCTSSGGESPEQICVSPSVNCKRVESGGVSVSDSRFYSTPQVLFKKKVNKFSMVSNFFRSKDPNSNSDPDPCLDPKSSPWRIKSMLPTKPKKKSCIFNSDASRVMQRPCKGMSPADESDGELNSLDSTPQWKETPSRMTTPMHFRCKKMNPPRNLTGFAFCLSPLVRPSPNRKVPEIVISGDTRVPMKPHIGAAAAFCANRSKKLANCGRFQPNY</sequence>
<accession>A0A175YE49</accession>
<feature type="region of interest" description="Disordered" evidence="1">
    <location>
        <begin position="107"/>
        <end position="133"/>
    </location>
</feature>
<dbReference type="Gramene" id="KZM81909">
    <property type="protein sequence ID" value="KZM81909"/>
    <property type="gene ID" value="DCAR_029522"/>
</dbReference>
<feature type="region of interest" description="Disordered" evidence="1">
    <location>
        <begin position="154"/>
        <end position="186"/>
    </location>
</feature>
<evidence type="ECO:0000313" key="2">
    <source>
        <dbReference type="EMBL" id="WOH14491.1"/>
    </source>
</evidence>
<reference evidence="2" key="2">
    <citation type="submission" date="2022-03" db="EMBL/GenBank/DDBJ databases">
        <title>Draft title - Genomic analysis of global carrot germplasm unveils the trajectory of domestication and the origin of high carotenoid orange carrot.</title>
        <authorList>
            <person name="Iorizzo M."/>
            <person name="Ellison S."/>
            <person name="Senalik D."/>
            <person name="Macko-Podgorni A."/>
            <person name="Grzebelus D."/>
            <person name="Bostan H."/>
            <person name="Rolling W."/>
            <person name="Curaba J."/>
            <person name="Simon P."/>
        </authorList>
    </citation>
    <scope>NUCLEOTIDE SEQUENCE</scope>
    <source>
        <tissue evidence="2">Leaf</tissue>
    </source>
</reference>
<name>A0A175YE49_DAUCS</name>
<dbReference type="EMBL" id="CP093351">
    <property type="protein sequence ID" value="WOH14491.1"/>
    <property type="molecule type" value="Genomic_DNA"/>
</dbReference>
<organism evidence="2 3">
    <name type="scientific">Daucus carota subsp. sativus</name>
    <name type="common">Carrot</name>
    <dbReference type="NCBI Taxonomy" id="79200"/>
    <lineage>
        <taxon>Eukaryota</taxon>
        <taxon>Viridiplantae</taxon>
        <taxon>Streptophyta</taxon>
        <taxon>Embryophyta</taxon>
        <taxon>Tracheophyta</taxon>
        <taxon>Spermatophyta</taxon>
        <taxon>Magnoliopsida</taxon>
        <taxon>eudicotyledons</taxon>
        <taxon>Gunneridae</taxon>
        <taxon>Pentapetalae</taxon>
        <taxon>asterids</taxon>
        <taxon>campanulids</taxon>
        <taxon>Apiales</taxon>
        <taxon>Apiaceae</taxon>
        <taxon>Apioideae</taxon>
        <taxon>Scandiceae</taxon>
        <taxon>Daucinae</taxon>
        <taxon>Daucus</taxon>
        <taxon>Daucus sect. Daucus</taxon>
    </lineage>
</organism>
<dbReference type="AlphaFoldDB" id="A0A175YE49"/>
<protein>
    <submittedName>
        <fullName evidence="2">Uncharacterized protein</fullName>
    </submittedName>
</protein>
<feature type="compositionally biased region" description="Polar residues" evidence="1">
    <location>
        <begin position="107"/>
        <end position="116"/>
    </location>
</feature>
<reference evidence="2" key="1">
    <citation type="journal article" date="2016" name="Nat. Genet.">
        <title>A high-quality carrot genome assembly provides new insights into carotenoid accumulation and asterid genome evolution.</title>
        <authorList>
            <person name="Iorizzo M."/>
            <person name="Ellison S."/>
            <person name="Senalik D."/>
            <person name="Zeng P."/>
            <person name="Satapoomin P."/>
            <person name="Huang J."/>
            <person name="Bowman M."/>
            <person name="Iovene M."/>
            <person name="Sanseverino W."/>
            <person name="Cavagnaro P."/>
            <person name="Yildiz M."/>
            <person name="Macko-Podgorni A."/>
            <person name="Moranska E."/>
            <person name="Grzebelus E."/>
            <person name="Grzebelus D."/>
            <person name="Ashrafi H."/>
            <person name="Zheng Z."/>
            <person name="Cheng S."/>
            <person name="Spooner D."/>
            <person name="Van Deynze A."/>
            <person name="Simon P."/>
        </authorList>
    </citation>
    <scope>NUCLEOTIDE SEQUENCE</scope>
    <source>
        <tissue evidence="2">Leaf</tissue>
    </source>
</reference>